<proteinExistence type="predicted"/>
<dbReference type="AlphaFoldDB" id="A0A239IHJ9"/>
<dbReference type="Pfam" id="PF00652">
    <property type="entry name" value="Ricin_B_lectin"/>
    <property type="match status" value="1"/>
</dbReference>
<evidence type="ECO:0000256" key="1">
    <source>
        <dbReference type="SAM" id="SignalP"/>
    </source>
</evidence>
<gene>
    <name evidence="3" type="ORF">SAMN05216252_110165</name>
</gene>
<accession>A0A239IHJ9</accession>
<dbReference type="Gene3D" id="2.80.10.50">
    <property type="match status" value="1"/>
</dbReference>
<dbReference type="PROSITE" id="PS50231">
    <property type="entry name" value="RICIN_B_LECTIN"/>
    <property type="match status" value="1"/>
</dbReference>
<evidence type="ECO:0000259" key="2">
    <source>
        <dbReference type="SMART" id="SM00458"/>
    </source>
</evidence>
<reference evidence="3 4" key="1">
    <citation type="submission" date="2017-06" db="EMBL/GenBank/DDBJ databases">
        <authorList>
            <person name="Kim H.J."/>
            <person name="Triplett B.A."/>
        </authorList>
    </citation>
    <scope>NUCLEOTIDE SEQUENCE [LARGE SCALE GENOMIC DNA]</scope>
    <source>
        <strain evidence="3 4">CGMCC 4.1858</strain>
    </source>
</reference>
<dbReference type="InterPro" id="IPR035992">
    <property type="entry name" value="Ricin_B-like_lectins"/>
</dbReference>
<dbReference type="Proteomes" id="UP000198280">
    <property type="component" value="Unassembled WGS sequence"/>
</dbReference>
<dbReference type="InterPro" id="IPR000772">
    <property type="entry name" value="Ricin_B_lectin"/>
</dbReference>
<dbReference type="EMBL" id="FZOF01000010">
    <property type="protein sequence ID" value="SNS93031.1"/>
    <property type="molecule type" value="Genomic_DNA"/>
</dbReference>
<feature type="domain" description="Ricin B lectin" evidence="2">
    <location>
        <begin position="32"/>
        <end position="163"/>
    </location>
</feature>
<protein>
    <submittedName>
        <fullName evidence="3">Ricin-type beta-trefoil lectin domain-containing protein</fullName>
    </submittedName>
</protein>
<evidence type="ECO:0000313" key="4">
    <source>
        <dbReference type="Proteomes" id="UP000198280"/>
    </source>
</evidence>
<dbReference type="RefSeq" id="WP_107418558.1">
    <property type="nucleotide sequence ID" value="NZ_FZOF01000010.1"/>
</dbReference>
<keyword evidence="1" id="KW-0732">Signal</keyword>
<feature type="signal peptide" evidence="1">
    <location>
        <begin position="1"/>
        <end position="28"/>
    </location>
</feature>
<keyword evidence="4" id="KW-1185">Reference proteome</keyword>
<dbReference type="GO" id="GO:0030246">
    <property type="term" value="F:carbohydrate binding"/>
    <property type="evidence" value="ECO:0007669"/>
    <property type="project" value="UniProtKB-KW"/>
</dbReference>
<feature type="chain" id="PRO_5013054293" evidence="1">
    <location>
        <begin position="29"/>
        <end position="164"/>
    </location>
</feature>
<sequence>MRKKSWAAMATGVLAVATLAAGTPSASAVDIYSRVANYKSGRCLSLEGGGGTANGTDAILWDCGTGHEQYWFHATPSGEIRNLKSGKCLSLDGGGGTANGTKVILWDCNGRAEQAWDYSGGHQWYNEKAGRCMSTAGGGGTANGTKVIIYNCIGSDEQDWDYIG</sequence>
<keyword evidence="3" id="KW-0430">Lectin</keyword>
<evidence type="ECO:0000313" key="3">
    <source>
        <dbReference type="EMBL" id="SNS93031.1"/>
    </source>
</evidence>
<dbReference type="SUPFAM" id="SSF50370">
    <property type="entry name" value="Ricin B-like lectins"/>
    <property type="match status" value="1"/>
</dbReference>
<organism evidence="3 4">
    <name type="scientific">Actinacidiphila glaucinigra</name>
    <dbReference type="NCBI Taxonomy" id="235986"/>
    <lineage>
        <taxon>Bacteria</taxon>
        <taxon>Bacillati</taxon>
        <taxon>Actinomycetota</taxon>
        <taxon>Actinomycetes</taxon>
        <taxon>Kitasatosporales</taxon>
        <taxon>Streptomycetaceae</taxon>
        <taxon>Actinacidiphila</taxon>
    </lineage>
</organism>
<name>A0A239IHJ9_9ACTN</name>
<dbReference type="CDD" id="cd00161">
    <property type="entry name" value="beta-trefoil_Ricin-like"/>
    <property type="match status" value="1"/>
</dbReference>
<dbReference type="SMART" id="SM00458">
    <property type="entry name" value="RICIN"/>
    <property type="match status" value="1"/>
</dbReference>